<name>A0A0A9FE50_ARUDO</name>
<sequence>MQCKFWGPLFGLYLDSCRCLVCE</sequence>
<dbReference type="AlphaFoldDB" id="A0A0A9FE50"/>
<protein>
    <submittedName>
        <fullName evidence="1">Uncharacterized protein</fullName>
    </submittedName>
</protein>
<reference evidence="1" key="2">
    <citation type="journal article" date="2015" name="Data Brief">
        <title>Shoot transcriptome of the giant reed, Arundo donax.</title>
        <authorList>
            <person name="Barrero R.A."/>
            <person name="Guerrero F.D."/>
            <person name="Moolhuijzen P."/>
            <person name="Goolsby J.A."/>
            <person name="Tidwell J."/>
            <person name="Bellgard S.E."/>
            <person name="Bellgard M.I."/>
        </authorList>
    </citation>
    <scope>NUCLEOTIDE SEQUENCE</scope>
    <source>
        <tissue evidence="1">Shoot tissue taken approximately 20 cm above the soil surface</tissue>
    </source>
</reference>
<organism evidence="1">
    <name type="scientific">Arundo donax</name>
    <name type="common">Giant reed</name>
    <name type="synonym">Donax arundinaceus</name>
    <dbReference type="NCBI Taxonomy" id="35708"/>
    <lineage>
        <taxon>Eukaryota</taxon>
        <taxon>Viridiplantae</taxon>
        <taxon>Streptophyta</taxon>
        <taxon>Embryophyta</taxon>
        <taxon>Tracheophyta</taxon>
        <taxon>Spermatophyta</taxon>
        <taxon>Magnoliopsida</taxon>
        <taxon>Liliopsida</taxon>
        <taxon>Poales</taxon>
        <taxon>Poaceae</taxon>
        <taxon>PACMAD clade</taxon>
        <taxon>Arundinoideae</taxon>
        <taxon>Arundineae</taxon>
        <taxon>Arundo</taxon>
    </lineage>
</organism>
<accession>A0A0A9FE50</accession>
<proteinExistence type="predicted"/>
<reference evidence="1" key="1">
    <citation type="submission" date="2014-09" db="EMBL/GenBank/DDBJ databases">
        <authorList>
            <person name="Magalhaes I.L.F."/>
            <person name="Oliveira U."/>
            <person name="Santos F.R."/>
            <person name="Vidigal T.H.D.A."/>
            <person name="Brescovit A.D."/>
            <person name="Santos A.J."/>
        </authorList>
    </citation>
    <scope>NUCLEOTIDE SEQUENCE</scope>
    <source>
        <tissue evidence="1">Shoot tissue taken approximately 20 cm above the soil surface</tissue>
    </source>
</reference>
<evidence type="ECO:0000313" key="1">
    <source>
        <dbReference type="EMBL" id="JAE11320.1"/>
    </source>
</evidence>
<dbReference type="EMBL" id="GBRH01186576">
    <property type="protein sequence ID" value="JAE11320.1"/>
    <property type="molecule type" value="Transcribed_RNA"/>
</dbReference>